<keyword evidence="2 5" id="KW-0732">Signal</keyword>
<dbReference type="Pfam" id="PF00560">
    <property type="entry name" value="LRR_1"/>
    <property type="match status" value="4"/>
</dbReference>
<reference evidence="7 8" key="1">
    <citation type="submission" date="2024-09" db="EMBL/GenBank/DDBJ databases">
        <title>Chromosome-scale assembly of Riccia sorocarpa.</title>
        <authorList>
            <person name="Paukszto L."/>
        </authorList>
    </citation>
    <scope>NUCLEOTIDE SEQUENCE [LARGE SCALE GENOMIC DNA]</scope>
    <source>
        <strain evidence="7">LP-2024</strain>
        <tissue evidence="7">Aerial parts of the thallus</tissue>
    </source>
</reference>
<sequence>MQHPCFVDRVWLLLLLLLHGPVYTRANNEGDALYAFRQALLDPSQVLQSWDPSLVNPCTWFHVTCNAKNNVLRVDLGNAMLSGNLVPQLGQLKDLQYLELYSNNISGIIPPELGNLTNLVSLDLYQNKLCGPIPEELGNLELLRFLRLNNNSLTGQIPMSLTRISGLQELDLSNNNLSGEVPTNGSFSRFTPASFSGNPDLCGAAVGKQCPNGPPLSPPPPVWPPP</sequence>
<protein>
    <recommendedName>
        <fullName evidence="6">Leucine-rich repeat-containing N-terminal plant-type domain-containing protein</fullName>
    </recommendedName>
</protein>
<evidence type="ECO:0000256" key="4">
    <source>
        <dbReference type="SAM" id="MobiDB-lite"/>
    </source>
</evidence>
<keyword evidence="1" id="KW-0433">Leucine-rich repeat</keyword>
<evidence type="ECO:0000256" key="1">
    <source>
        <dbReference type="ARBA" id="ARBA00022614"/>
    </source>
</evidence>
<keyword evidence="3" id="KW-0677">Repeat</keyword>
<feature type="domain" description="Leucine-rich repeat-containing N-terminal plant-type" evidence="6">
    <location>
        <begin position="27"/>
        <end position="66"/>
    </location>
</feature>
<evidence type="ECO:0000256" key="5">
    <source>
        <dbReference type="SAM" id="SignalP"/>
    </source>
</evidence>
<dbReference type="EMBL" id="JBJQOH010000007">
    <property type="protein sequence ID" value="KAL3680233.1"/>
    <property type="molecule type" value="Genomic_DNA"/>
</dbReference>
<dbReference type="Pfam" id="PF08263">
    <property type="entry name" value="LRRNT_2"/>
    <property type="match status" value="1"/>
</dbReference>
<dbReference type="Proteomes" id="UP001633002">
    <property type="component" value="Unassembled WGS sequence"/>
</dbReference>
<dbReference type="InterPro" id="IPR032675">
    <property type="entry name" value="LRR_dom_sf"/>
</dbReference>
<dbReference type="InterPro" id="IPR013210">
    <property type="entry name" value="LRR_N_plant-typ"/>
</dbReference>
<evidence type="ECO:0000256" key="2">
    <source>
        <dbReference type="ARBA" id="ARBA00022729"/>
    </source>
</evidence>
<evidence type="ECO:0000313" key="8">
    <source>
        <dbReference type="Proteomes" id="UP001633002"/>
    </source>
</evidence>
<dbReference type="FunFam" id="3.80.10.10:FF:000024">
    <property type="entry name" value="Somatic embryogenesis receptor kinase 1"/>
    <property type="match status" value="1"/>
</dbReference>
<keyword evidence="8" id="KW-1185">Reference proteome</keyword>
<name>A0ABD3GM12_9MARC</name>
<gene>
    <name evidence="7" type="ORF">R1sor_023189</name>
</gene>
<dbReference type="PANTHER" id="PTHR47988">
    <property type="entry name" value="SOMATIC EMBRYOGENESIS RECEPTOR KINASE 1"/>
    <property type="match status" value="1"/>
</dbReference>
<dbReference type="Gene3D" id="3.80.10.10">
    <property type="entry name" value="Ribonuclease Inhibitor"/>
    <property type="match status" value="1"/>
</dbReference>
<dbReference type="AlphaFoldDB" id="A0ABD3GM12"/>
<evidence type="ECO:0000256" key="3">
    <source>
        <dbReference type="ARBA" id="ARBA00022737"/>
    </source>
</evidence>
<feature type="chain" id="PRO_5044802915" description="Leucine-rich repeat-containing N-terminal plant-type domain-containing protein" evidence="5">
    <location>
        <begin position="27"/>
        <end position="226"/>
    </location>
</feature>
<proteinExistence type="predicted"/>
<dbReference type="InterPro" id="IPR001611">
    <property type="entry name" value="Leu-rich_rpt"/>
</dbReference>
<feature type="signal peptide" evidence="5">
    <location>
        <begin position="1"/>
        <end position="26"/>
    </location>
</feature>
<feature type="region of interest" description="Disordered" evidence="4">
    <location>
        <begin position="206"/>
        <end position="226"/>
    </location>
</feature>
<comment type="caution">
    <text evidence="7">The sequence shown here is derived from an EMBL/GenBank/DDBJ whole genome shotgun (WGS) entry which is preliminary data.</text>
</comment>
<accession>A0ABD3GM12</accession>
<evidence type="ECO:0000313" key="7">
    <source>
        <dbReference type="EMBL" id="KAL3680233.1"/>
    </source>
</evidence>
<evidence type="ECO:0000259" key="6">
    <source>
        <dbReference type="Pfam" id="PF08263"/>
    </source>
</evidence>
<feature type="compositionally biased region" description="Pro residues" evidence="4">
    <location>
        <begin position="212"/>
        <end position="226"/>
    </location>
</feature>
<organism evidence="7 8">
    <name type="scientific">Riccia sorocarpa</name>
    <dbReference type="NCBI Taxonomy" id="122646"/>
    <lineage>
        <taxon>Eukaryota</taxon>
        <taxon>Viridiplantae</taxon>
        <taxon>Streptophyta</taxon>
        <taxon>Embryophyta</taxon>
        <taxon>Marchantiophyta</taxon>
        <taxon>Marchantiopsida</taxon>
        <taxon>Marchantiidae</taxon>
        <taxon>Marchantiales</taxon>
        <taxon>Ricciaceae</taxon>
        <taxon>Riccia</taxon>
    </lineage>
</organism>
<dbReference type="SUPFAM" id="SSF52058">
    <property type="entry name" value="L domain-like"/>
    <property type="match status" value="1"/>
</dbReference>